<evidence type="ECO:0000313" key="3">
    <source>
        <dbReference type="Proteomes" id="UP000032430"/>
    </source>
</evidence>
<dbReference type="HOGENOM" id="CLU_1813391_0_0_6"/>
<feature type="transmembrane region" description="Helical" evidence="1">
    <location>
        <begin position="12"/>
        <end position="43"/>
    </location>
</feature>
<proteinExistence type="predicted"/>
<dbReference type="STRING" id="1212491.LFA_0157"/>
<evidence type="ECO:0000256" key="1">
    <source>
        <dbReference type="SAM" id="Phobius"/>
    </source>
</evidence>
<dbReference type="EMBL" id="LN614827">
    <property type="protein sequence ID" value="CEG55638.1"/>
    <property type="molecule type" value="Genomic_DNA"/>
</dbReference>
<accession>A0A098FZH8</accession>
<organism evidence="2 3">
    <name type="scientific">Legionella fallonii LLAP-10</name>
    <dbReference type="NCBI Taxonomy" id="1212491"/>
    <lineage>
        <taxon>Bacteria</taxon>
        <taxon>Pseudomonadati</taxon>
        <taxon>Pseudomonadota</taxon>
        <taxon>Gammaproteobacteria</taxon>
        <taxon>Legionellales</taxon>
        <taxon>Legionellaceae</taxon>
        <taxon>Legionella</taxon>
    </lineage>
</organism>
<protein>
    <submittedName>
        <fullName evidence="2">Uncharacterized protein</fullName>
    </submittedName>
</protein>
<gene>
    <name evidence="2" type="ORF">LFA_0157</name>
</gene>
<name>A0A098FZH8_9GAMM</name>
<keyword evidence="3" id="KW-1185">Reference proteome</keyword>
<keyword evidence="1" id="KW-0472">Membrane</keyword>
<reference evidence="3" key="1">
    <citation type="submission" date="2014-09" db="EMBL/GenBank/DDBJ databases">
        <authorList>
            <person name="Gomez-Valero L."/>
        </authorList>
    </citation>
    <scope>NUCLEOTIDE SEQUENCE [LARGE SCALE GENOMIC DNA]</scope>
    <source>
        <strain evidence="3">ATCC700992</strain>
    </source>
</reference>
<dbReference type="Proteomes" id="UP000032430">
    <property type="component" value="Chromosome I"/>
</dbReference>
<evidence type="ECO:0000313" key="2">
    <source>
        <dbReference type="EMBL" id="CEG55638.1"/>
    </source>
</evidence>
<keyword evidence="1" id="KW-1133">Transmembrane helix</keyword>
<dbReference type="KEGG" id="lfa:LFA_0157"/>
<dbReference type="AlphaFoldDB" id="A0A098FZH8"/>
<keyword evidence="1" id="KW-0812">Transmembrane</keyword>
<sequence>MFIFFPVIICTIIFHSAGIFMSVSFLFGLLTGFLVGMICQYGIKAWLNNRKHWEQEQKSKTIAWDKMLQERSHFMNQIKTDMADPEHKNIREFFVVEPHALLNSSIPRLRYDLTEETLAAVNKLKELGYLEQLKNNCLLYKMEEDFIGQLKLVD</sequence>